<dbReference type="InterPro" id="IPR016137">
    <property type="entry name" value="RGS"/>
</dbReference>
<dbReference type="CDD" id="cd00060">
    <property type="entry name" value="FHA"/>
    <property type="match status" value="1"/>
</dbReference>
<evidence type="ECO:0000259" key="4">
    <source>
        <dbReference type="PROSITE" id="PS50132"/>
    </source>
</evidence>
<feature type="domain" description="RGS" evidence="4">
    <location>
        <begin position="307"/>
        <end position="413"/>
    </location>
</feature>
<sequence>MEAARASELEINAADKALWFDDVQSWIAAEQDDARPDEAAGAEATEAAEDWRECSRLTGSFLDEACFVPDRLTVRAEVCEVVVESRGTRNPLRIILCLECKGEMCLLTASGELQVLACDPEVVSAVQAALVAKFGQDAMDERQEVASQRFAPLVENLLKNWKMMHAFSIMHRRQPNALVKVNRLARGPKVKEGYLEMALRSDESPVRRYCLLSEDCLHWFDSDRDAYCPAGAVILRHAHVEVVEADAYKGRFRLVLWTPLLRIVAEAPHRAEMLDWVGAIIDVVGKLTKWRQPTVTAPLPSKDAPADLDEALWHPMFADRFRRFLKDHVDAPFLRFVLAVAQGRDAADICDTFVDPASKTSLQTLHQHFEAVQDALLEDDPSCLEPCVRAARAHLEASALPEFAASELLSRELQGSRRDPLERAEVLFGDRVLVVDPPGGGVSRVIPLPQRPGRISIGRDPANDVVLAGDPRVSRQHCVLLVDAQDRCVLLDAGSTRRTQVNGVPVEAEGLRASDRVQARHPRREMIPAPGGRGVESANSLQHGMMPSPRAVETDCAISGMPFMHRTASHVQAEGWLPSQQPDAFRAAPPSGPPVGEDLDCGG</sequence>
<evidence type="ECO:0000313" key="6">
    <source>
        <dbReference type="Proteomes" id="UP001642464"/>
    </source>
</evidence>
<dbReference type="SMART" id="SM00233">
    <property type="entry name" value="PH"/>
    <property type="match status" value="1"/>
</dbReference>
<dbReference type="CDD" id="cd00821">
    <property type="entry name" value="PH"/>
    <property type="match status" value="1"/>
</dbReference>
<accession>A0ABP0SQG3</accession>
<dbReference type="PROSITE" id="PS50132">
    <property type="entry name" value="RGS"/>
    <property type="match status" value="1"/>
</dbReference>
<dbReference type="Gene3D" id="2.60.200.20">
    <property type="match status" value="1"/>
</dbReference>
<comment type="caution">
    <text evidence="5">The sequence shown here is derived from an EMBL/GenBank/DDBJ whole genome shotgun (WGS) entry which is preliminary data.</text>
</comment>
<dbReference type="InterPro" id="IPR008984">
    <property type="entry name" value="SMAD_FHA_dom_sf"/>
</dbReference>
<dbReference type="SUPFAM" id="SSF49879">
    <property type="entry name" value="SMAD/FHA domain"/>
    <property type="match status" value="1"/>
</dbReference>
<dbReference type="SUPFAM" id="SSF48097">
    <property type="entry name" value="Regulator of G-protein signaling, RGS"/>
    <property type="match status" value="1"/>
</dbReference>
<dbReference type="PROSITE" id="PS50006">
    <property type="entry name" value="FHA_DOMAIN"/>
    <property type="match status" value="1"/>
</dbReference>
<dbReference type="SMART" id="SM00240">
    <property type="entry name" value="FHA"/>
    <property type="match status" value="1"/>
</dbReference>
<evidence type="ECO:0000256" key="1">
    <source>
        <dbReference type="SAM" id="MobiDB-lite"/>
    </source>
</evidence>
<dbReference type="Gene3D" id="2.30.29.30">
    <property type="entry name" value="Pleckstrin-homology domain (PH domain)/Phosphotyrosine-binding domain (PTB)"/>
    <property type="match status" value="1"/>
</dbReference>
<feature type="domain" description="FHA" evidence="3">
    <location>
        <begin position="455"/>
        <end position="506"/>
    </location>
</feature>
<dbReference type="InterPro" id="IPR001849">
    <property type="entry name" value="PH_domain"/>
</dbReference>
<evidence type="ECO:0000313" key="5">
    <source>
        <dbReference type="EMBL" id="CAK9114623.1"/>
    </source>
</evidence>
<dbReference type="InterPro" id="IPR011993">
    <property type="entry name" value="PH-like_dom_sf"/>
</dbReference>
<dbReference type="InterPro" id="IPR000253">
    <property type="entry name" value="FHA_dom"/>
</dbReference>
<dbReference type="PROSITE" id="PS50003">
    <property type="entry name" value="PH_DOMAIN"/>
    <property type="match status" value="1"/>
</dbReference>
<dbReference type="Proteomes" id="UP001642464">
    <property type="component" value="Unassembled WGS sequence"/>
</dbReference>
<evidence type="ECO:0000259" key="2">
    <source>
        <dbReference type="PROSITE" id="PS50003"/>
    </source>
</evidence>
<protein>
    <submittedName>
        <fullName evidence="5">Centrosomal protein of 170 kDa protein B</fullName>
    </submittedName>
</protein>
<feature type="domain" description="PH" evidence="2">
    <location>
        <begin position="188"/>
        <end position="285"/>
    </location>
</feature>
<organism evidence="5 6">
    <name type="scientific">Durusdinium trenchii</name>
    <dbReference type="NCBI Taxonomy" id="1381693"/>
    <lineage>
        <taxon>Eukaryota</taxon>
        <taxon>Sar</taxon>
        <taxon>Alveolata</taxon>
        <taxon>Dinophyceae</taxon>
        <taxon>Suessiales</taxon>
        <taxon>Symbiodiniaceae</taxon>
        <taxon>Durusdinium</taxon>
    </lineage>
</organism>
<feature type="region of interest" description="Disordered" evidence="1">
    <location>
        <begin position="581"/>
        <end position="603"/>
    </location>
</feature>
<proteinExistence type="predicted"/>
<gene>
    <name evidence="5" type="ORF">SCF082_LOCUS53083</name>
</gene>
<dbReference type="InterPro" id="IPR036305">
    <property type="entry name" value="RGS_sf"/>
</dbReference>
<dbReference type="InterPro" id="IPR044926">
    <property type="entry name" value="RGS_subdomain_2"/>
</dbReference>
<name>A0ABP0SQG3_9DINO</name>
<dbReference type="SUPFAM" id="SSF50729">
    <property type="entry name" value="PH domain-like"/>
    <property type="match status" value="1"/>
</dbReference>
<reference evidence="5 6" key="1">
    <citation type="submission" date="2024-02" db="EMBL/GenBank/DDBJ databases">
        <authorList>
            <person name="Chen Y."/>
            <person name="Shah S."/>
            <person name="Dougan E. K."/>
            <person name="Thang M."/>
            <person name="Chan C."/>
        </authorList>
    </citation>
    <scope>NUCLEOTIDE SEQUENCE [LARGE SCALE GENOMIC DNA]</scope>
</reference>
<evidence type="ECO:0000259" key="3">
    <source>
        <dbReference type="PROSITE" id="PS50006"/>
    </source>
</evidence>
<dbReference type="Pfam" id="PF00498">
    <property type="entry name" value="FHA"/>
    <property type="match status" value="1"/>
</dbReference>
<dbReference type="EMBL" id="CAXAMM010044421">
    <property type="protein sequence ID" value="CAK9114623.1"/>
    <property type="molecule type" value="Genomic_DNA"/>
</dbReference>
<dbReference type="Gene3D" id="1.10.167.10">
    <property type="entry name" value="Regulator of G-protein Signalling 4, domain 2"/>
    <property type="match status" value="1"/>
</dbReference>
<keyword evidence="6" id="KW-1185">Reference proteome</keyword>